<sequence length="101" mass="11530">MDDLVPYEVSYSERVREELRALIARAKNAGLVDEVLSALKGIEKRLRLYPQFGQPLWNLSVEPAQMWMGVVAPLVIQYVLDESRRQVMVVHPITPLRNSGL</sequence>
<dbReference type="AlphaFoldDB" id="A0A8E6B529"/>
<accession>A0A8E6B529</accession>
<protein>
    <submittedName>
        <fullName evidence="1">Uncharacterized protein</fullName>
    </submittedName>
</protein>
<gene>
    <name evidence="1" type="ORF">KIH39_20750</name>
</gene>
<evidence type="ECO:0000313" key="1">
    <source>
        <dbReference type="EMBL" id="QVL31251.1"/>
    </source>
</evidence>
<dbReference type="RefSeq" id="WP_213495132.1">
    <property type="nucleotide sequence ID" value="NZ_CP074694.1"/>
</dbReference>
<keyword evidence="2" id="KW-1185">Reference proteome</keyword>
<evidence type="ECO:0000313" key="2">
    <source>
        <dbReference type="Proteomes" id="UP000676194"/>
    </source>
</evidence>
<dbReference type="EMBL" id="CP074694">
    <property type="protein sequence ID" value="QVL31251.1"/>
    <property type="molecule type" value="Genomic_DNA"/>
</dbReference>
<reference evidence="1" key="1">
    <citation type="submission" date="2021-05" db="EMBL/GenBank/DDBJ databases">
        <title>Complete genome sequence of the cellulolytic planctomycete Telmatocola sphagniphila SP2T and characterization of the first cellulase from planctomycetes.</title>
        <authorList>
            <person name="Rakitin A.L."/>
            <person name="Beletsky A.V."/>
            <person name="Naumoff D.G."/>
            <person name="Kulichevskaya I.S."/>
            <person name="Mardanov A.V."/>
            <person name="Ravin N.V."/>
            <person name="Dedysh S.N."/>
        </authorList>
    </citation>
    <scope>NUCLEOTIDE SEQUENCE</scope>
    <source>
        <strain evidence="1">SP2T</strain>
    </source>
</reference>
<dbReference type="KEGG" id="tsph:KIH39_20750"/>
<name>A0A8E6B529_9BACT</name>
<dbReference type="Proteomes" id="UP000676194">
    <property type="component" value="Chromosome"/>
</dbReference>
<organism evidence="1 2">
    <name type="scientific">Telmatocola sphagniphila</name>
    <dbReference type="NCBI Taxonomy" id="1123043"/>
    <lineage>
        <taxon>Bacteria</taxon>
        <taxon>Pseudomonadati</taxon>
        <taxon>Planctomycetota</taxon>
        <taxon>Planctomycetia</taxon>
        <taxon>Gemmatales</taxon>
        <taxon>Gemmataceae</taxon>
    </lineage>
</organism>
<proteinExistence type="predicted"/>